<dbReference type="InterPro" id="IPR010279">
    <property type="entry name" value="YqjD/ElaB"/>
</dbReference>
<feature type="domain" description="DUF883" evidence="2">
    <location>
        <begin position="95"/>
        <end position="124"/>
    </location>
</feature>
<dbReference type="AlphaFoldDB" id="A0A6N9HKI9"/>
<dbReference type="Pfam" id="PF19029">
    <property type="entry name" value="DUF883_C"/>
    <property type="match status" value="1"/>
</dbReference>
<comment type="caution">
    <text evidence="3">The sequence shown here is derived from an EMBL/GenBank/DDBJ whole genome shotgun (WGS) entry which is preliminary data.</text>
</comment>
<proteinExistence type="predicted"/>
<feature type="region of interest" description="Disordered" evidence="1">
    <location>
        <begin position="1"/>
        <end position="30"/>
    </location>
</feature>
<protein>
    <submittedName>
        <fullName evidence="3">DUF883 family protein</fullName>
    </submittedName>
</protein>
<sequence>MDQTPQAAKPNGGAVANGKSHAHNESAEARERLMGDLKQAVQDAETWLRNAATANTEDLGMVKARFEDTLRTAKRDLLKLEDSVIARGKMAAQATDHYVHDHPWKSVAAGAAIGVIVGLLIARR</sequence>
<organism evidence="3 4">
    <name type="scientific">Pseudoduganella guangdongensis</name>
    <dbReference type="NCBI Taxonomy" id="2692179"/>
    <lineage>
        <taxon>Bacteria</taxon>
        <taxon>Pseudomonadati</taxon>
        <taxon>Pseudomonadota</taxon>
        <taxon>Betaproteobacteria</taxon>
        <taxon>Burkholderiales</taxon>
        <taxon>Oxalobacteraceae</taxon>
        <taxon>Telluria group</taxon>
        <taxon>Pseudoduganella</taxon>
    </lineage>
</organism>
<dbReference type="InterPro" id="IPR043605">
    <property type="entry name" value="DUF883_C"/>
</dbReference>
<accession>A0A6N9HKI9</accession>
<dbReference type="RefSeq" id="WP_161026483.1">
    <property type="nucleotide sequence ID" value="NZ_WWCJ01000010.1"/>
</dbReference>
<dbReference type="PANTHER" id="PTHR35893:SF3">
    <property type="entry name" value="INNER MEMBRANE PROTEIN"/>
    <property type="match status" value="1"/>
</dbReference>
<dbReference type="GO" id="GO:0043022">
    <property type="term" value="F:ribosome binding"/>
    <property type="evidence" value="ECO:0007669"/>
    <property type="project" value="InterPro"/>
</dbReference>
<dbReference type="Proteomes" id="UP000448575">
    <property type="component" value="Unassembled WGS sequence"/>
</dbReference>
<dbReference type="PANTHER" id="PTHR35893">
    <property type="entry name" value="INNER MEMBRANE PROTEIN-RELATED"/>
    <property type="match status" value="1"/>
</dbReference>
<evidence type="ECO:0000313" key="3">
    <source>
        <dbReference type="EMBL" id="MYN03512.1"/>
    </source>
</evidence>
<name>A0A6N9HKI9_9BURK</name>
<gene>
    <name evidence="3" type="ORF">GTP41_15555</name>
</gene>
<reference evidence="3 4" key="1">
    <citation type="submission" date="2019-12" db="EMBL/GenBank/DDBJ databases">
        <title>Novel species isolated from a subtropical stream in China.</title>
        <authorList>
            <person name="Lu H."/>
        </authorList>
    </citation>
    <scope>NUCLEOTIDE SEQUENCE [LARGE SCALE GENOMIC DNA]</scope>
    <source>
        <strain evidence="3 4">DS3</strain>
    </source>
</reference>
<keyword evidence="4" id="KW-1185">Reference proteome</keyword>
<evidence type="ECO:0000259" key="2">
    <source>
        <dbReference type="Pfam" id="PF19029"/>
    </source>
</evidence>
<evidence type="ECO:0000313" key="4">
    <source>
        <dbReference type="Proteomes" id="UP000448575"/>
    </source>
</evidence>
<evidence type="ECO:0000256" key="1">
    <source>
        <dbReference type="SAM" id="MobiDB-lite"/>
    </source>
</evidence>
<dbReference type="EMBL" id="WWCJ01000010">
    <property type="protein sequence ID" value="MYN03512.1"/>
    <property type="molecule type" value="Genomic_DNA"/>
</dbReference>